<dbReference type="EMBL" id="JH159153">
    <property type="protein sequence ID" value="EGZ19295.1"/>
    <property type="molecule type" value="Genomic_DNA"/>
</dbReference>
<dbReference type="InParanoid" id="G4Z2W2"/>
<dbReference type="RefSeq" id="XP_009522012.1">
    <property type="nucleotide sequence ID" value="XM_009523717.1"/>
</dbReference>
<gene>
    <name evidence="2" type="ORF">PHYSODRAFT_297910</name>
</gene>
<dbReference type="Proteomes" id="UP000002640">
    <property type="component" value="Unassembled WGS sequence"/>
</dbReference>
<keyword evidence="3" id="KW-1185">Reference proteome</keyword>
<sequence length="211" mass="24181">MAHDCHYDDVTLADSKQPNAKWSYRCAGIFPQCSVKYDVVCTYRSTSFRSSKILQILRLSSNVGRGWVTNNYQYSSAHRGQGSILLGGVAIDLKFLACCILVLAAAWIFRLVWLRIQQKKLQDSYRYFLAPTPVPYSAEVLWLTASICVRCVSSLYCILDERRRIQQKLRKEVVYEHFSRSFRLLGWSKFNGVVVSSAPQPPSDRKRANLL</sequence>
<keyword evidence="1" id="KW-0472">Membrane</keyword>
<dbReference type="GeneID" id="20641552"/>
<proteinExistence type="predicted"/>
<protein>
    <submittedName>
        <fullName evidence="2">Uncharacterized protein</fullName>
    </submittedName>
</protein>
<organism evidence="2 3">
    <name type="scientific">Phytophthora sojae (strain P6497)</name>
    <name type="common">Soybean stem and root rot agent</name>
    <name type="synonym">Phytophthora megasperma f. sp. glycines</name>
    <dbReference type="NCBI Taxonomy" id="1094619"/>
    <lineage>
        <taxon>Eukaryota</taxon>
        <taxon>Sar</taxon>
        <taxon>Stramenopiles</taxon>
        <taxon>Oomycota</taxon>
        <taxon>Peronosporomycetes</taxon>
        <taxon>Peronosporales</taxon>
        <taxon>Peronosporaceae</taxon>
        <taxon>Phytophthora</taxon>
    </lineage>
</organism>
<accession>G4Z2W2</accession>
<keyword evidence="1" id="KW-1133">Transmembrane helix</keyword>
<feature type="transmembrane region" description="Helical" evidence="1">
    <location>
        <begin position="95"/>
        <end position="116"/>
    </location>
</feature>
<reference evidence="2 3" key="1">
    <citation type="journal article" date="2006" name="Science">
        <title>Phytophthora genome sequences uncover evolutionary origins and mechanisms of pathogenesis.</title>
        <authorList>
            <person name="Tyler B.M."/>
            <person name="Tripathy S."/>
            <person name="Zhang X."/>
            <person name="Dehal P."/>
            <person name="Jiang R.H."/>
            <person name="Aerts A."/>
            <person name="Arredondo F.D."/>
            <person name="Baxter L."/>
            <person name="Bensasson D."/>
            <person name="Beynon J.L."/>
            <person name="Chapman J."/>
            <person name="Damasceno C.M."/>
            <person name="Dorrance A.E."/>
            <person name="Dou D."/>
            <person name="Dickerman A.W."/>
            <person name="Dubchak I.L."/>
            <person name="Garbelotto M."/>
            <person name="Gijzen M."/>
            <person name="Gordon S.G."/>
            <person name="Govers F."/>
            <person name="Grunwald N.J."/>
            <person name="Huang W."/>
            <person name="Ivors K.L."/>
            <person name="Jones R.W."/>
            <person name="Kamoun S."/>
            <person name="Krampis K."/>
            <person name="Lamour K.H."/>
            <person name="Lee M.K."/>
            <person name="McDonald W.H."/>
            <person name="Medina M."/>
            <person name="Meijer H.J."/>
            <person name="Nordberg E.K."/>
            <person name="Maclean D.J."/>
            <person name="Ospina-Giraldo M.D."/>
            <person name="Morris P.F."/>
            <person name="Phuntumart V."/>
            <person name="Putnam N.H."/>
            <person name="Rash S."/>
            <person name="Rose J.K."/>
            <person name="Sakihama Y."/>
            <person name="Salamov A.A."/>
            <person name="Savidor A."/>
            <person name="Scheuring C.F."/>
            <person name="Smith B.M."/>
            <person name="Sobral B.W."/>
            <person name="Terry A."/>
            <person name="Torto-Alalibo T.A."/>
            <person name="Win J."/>
            <person name="Xu Z."/>
            <person name="Zhang H."/>
            <person name="Grigoriev I.V."/>
            <person name="Rokhsar D.S."/>
            <person name="Boore J.L."/>
        </authorList>
    </citation>
    <scope>NUCLEOTIDE SEQUENCE [LARGE SCALE GENOMIC DNA]</scope>
    <source>
        <strain evidence="2 3">P6497</strain>
    </source>
</reference>
<evidence type="ECO:0000313" key="2">
    <source>
        <dbReference type="EMBL" id="EGZ19295.1"/>
    </source>
</evidence>
<keyword evidence="1" id="KW-0812">Transmembrane</keyword>
<dbReference type="AlphaFoldDB" id="G4Z2W2"/>
<name>G4Z2W2_PHYSP</name>
<evidence type="ECO:0000256" key="1">
    <source>
        <dbReference type="SAM" id="Phobius"/>
    </source>
</evidence>
<feature type="transmembrane region" description="Helical" evidence="1">
    <location>
        <begin position="136"/>
        <end position="159"/>
    </location>
</feature>
<dbReference type="KEGG" id="psoj:PHYSODRAFT_297910"/>
<evidence type="ECO:0000313" key="3">
    <source>
        <dbReference type="Proteomes" id="UP000002640"/>
    </source>
</evidence>